<dbReference type="PANTHER" id="PTHR11256">
    <property type="entry name" value="BCL-2 RELATED"/>
    <property type="match status" value="1"/>
</dbReference>
<evidence type="ECO:0000259" key="8">
    <source>
        <dbReference type="SMART" id="SM00337"/>
    </source>
</evidence>
<dbReference type="GO" id="GO:0012505">
    <property type="term" value="C:endomembrane system"/>
    <property type="evidence" value="ECO:0007669"/>
    <property type="project" value="UniProtKB-SubCell"/>
</dbReference>
<evidence type="ECO:0000256" key="7">
    <source>
        <dbReference type="SAM" id="MobiDB-lite"/>
    </source>
</evidence>
<dbReference type="GO" id="GO:0097192">
    <property type="term" value="P:extrinsic apoptotic signaling pathway in absence of ligand"/>
    <property type="evidence" value="ECO:0007669"/>
    <property type="project" value="TreeGrafter"/>
</dbReference>
<evidence type="ECO:0000256" key="6">
    <source>
        <dbReference type="ARBA" id="ARBA00023136"/>
    </source>
</evidence>
<dbReference type="CDD" id="cd06845">
    <property type="entry name" value="Bcl-2_like"/>
    <property type="match status" value="1"/>
</dbReference>
<proteinExistence type="evidence at transcript level"/>
<evidence type="ECO:0000256" key="2">
    <source>
        <dbReference type="ARBA" id="ARBA00009458"/>
    </source>
</evidence>
<feature type="region of interest" description="Disordered" evidence="7">
    <location>
        <begin position="1"/>
        <end position="117"/>
    </location>
</feature>
<keyword evidence="6" id="KW-0472">Membrane</keyword>
<keyword evidence="3" id="KW-0812">Transmembrane</keyword>
<dbReference type="InterPro" id="IPR026298">
    <property type="entry name" value="Bcl-2_fam"/>
</dbReference>
<dbReference type="InterPro" id="IPR002475">
    <property type="entry name" value="Bcl2-like"/>
</dbReference>
<dbReference type="GO" id="GO:0042981">
    <property type="term" value="P:regulation of apoptotic process"/>
    <property type="evidence" value="ECO:0007669"/>
    <property type="project" value="InterPro"/>
</dbReference>
<feature type="compositionally biased region" description="Polar residues" evidence="7">
    <location>
        <begin position="136"/>
        <end position="171"/>
    </location>
</feature>
<dbReference type="EMBL" id="IACT01005898">
    <property type="protein sequence ID" value="LAC25041.1"/>
    <property type="molecule type" value="mRNA"/>
</dbReference>
<name>A0A6A7G2Q8_9CRUS</name>
<reference evidence="9" key="1">
    <citation type="submission" date="2017-11" db="EMBL/GenBank/DDBJ databases">
        <title>The sensing device of the deep-sea amphipod.</title>
        <authorList>
            <person name="Kobayashi H."/>
            <person name="Nagahama T."/>
            <person name="Arai W."/>
            <person name="Sasagawa Y."/>
            <person name="Umeda M."/>
            <person name="Hayashi T."/>
            <person name="Nikaido I."/>
            <person name="Watanabe H."/>
            <person name="Oguri K."/>
            <person name="Kitazato H."/>
            <person name="Fujioka K."/>
            <person name="Kido Y."/>
            <person name="Takami H."/>
        </authorList>
    </citation>
    <scope>NUCLEOTIDE SEQUENCE</scope>
    <source>
        <tissue evidence="9">Whole body</tissue>
    </source>
</reference>
<dbReference type="SMART" id="SM00337">
    <property type="entry name" value="BCL"/>
    <property type="match status" value="1"/>
</dbReference>
<dbReference type="PANTHER" id="PTHR11256:SF47">
    <property type="entry name" value="BCL-2-LIKE PROTEIN 10"/>
    <property type="match status" value="1"/>
</dbReference>
<feature type="region of interest" description="Disordered" evidence="7">
    <location>
        <begin position="131"/>
        <end position="171"/>
    </location>
</feature>
<evidence type="ECO:0000256" key="4">
    <source>
        <dbReference type="ARBA" id="ARBA00022703"/>
    </source>
</evidence>
<accession>A0A6A7G2Q8</accession>
<evidence type="ECO:0000256" key="1">
    <source>
        <dbReference type="ARBA" id="ARBA00004308"/>
    </source>
</evidence>
<dbReference type="GO" id="GO:0005741">
    <property type="term" value="C:mitochondrial outer membrane"/>
    <property type="evidence" value="ECO:0007669"/>
    <property type="project" value="TreeGrafter"/>
</dbReference>
<dbReference type="GO" id="GO:0051400">
    <property type="term" value="F:BH domain binding"/>
    <property type="evidence" value="ECO:0007669"/>
    <property type="project" value="TreeGrafter"/>
</dbReference>
<protein>
    <submittedName>
        <fullName evidence="9">Bcl-2-like protein 1</fullName>
    </submittedName>
</protein>
<comment type="subcellular location">
    <subcellularLocation>
        <location evidence="1">Endomembrane system</location>
    </subcellularLocation>
</comment>
<dbReference type="InterPro" id="IPR046371">
    <property type="entry name" value="Bcl-2_BH1-3"/>
</dbReference>
<dbReference type="GO" id="GO:0001836">
    <property type="term" value="P:release of cytochrome c from mitochondria"/>
    <property type="evidence" value="ECO:0007669"/>
    <property type="project" value="TreeGrafter"/>
</dbReference>
<evidence type="ECO:0000313" key="9">
    <source>
        <dbReference type="EMBL" id="LAC25041.1"/>
    </source>
</evidence>
<dbReference type="Pfam" id="PF00452">
    <property type="entry name" value="Bcl-2"/>
    <property type="match status" value="1"/>
</dbReference>
<organism evidence="9">
    <name type="scientific">Hirondellea gigas</name>
    <dbReference type="NCBI Taxonomy" id="1518452"/>
    <lineage>
        <taxon>Eukaryota</taxon>
        <taxon>Metazoa</taxon>
        <taxon>Ecdysozoa</taxon>
        <taxon>Arthropoda</taxon>
        <taxon>Crustacea</taxon>
        <taxon>Multicrustacea</taxon>
        <taxon>Malacostraca</taxon>
        <taxon>Eumalacostraca</taxon>
        <taxon>Peracarida</taxon>
        <taxon>Amphipoda</taxon>
        <taxon>Amphilochidea</taxon>
        <taxon>Lysianassida</taxon>
        <taxon>Lysianassidira</taxon>
        <taxon>Lysianassoidea</taxon>
        <taxon>Lysianassidae</taxon>
        <taxon>Hirondellea</taxon>
    </lineage>
</organism>
<evidence type="ECO:0000256" key="3">
    <source>
        <dbReference type="ARBA" id="ARBA00022692"/>
    </source>
</evidence>
<dbReference type="SUPFAM" id="SSF56854">
    <property type="entry name" value="Bcl-2 inhibitors of programmed cell death"/>
    <property type="match status" value="1"/>
</dbReference>
<comment type="similarity">
    <text evidence="2">Belongs to the Bcl-2 family.</text>
</comment>
<dbReference type="Gene3D" id="1.10.437.10">
    <property type="entry name" value="Blc2-like"/>
    <property type="match status" value="1"/>
</dbReference>
<keyword evidence="5" id="KW-1133">Transmembrane helix</keyword>
<sequence>MDADQDQTEKMETEEPVAAQSPERKVQSPERKKARICSHPTPPESEATQCQDRKVKKPCVENTNDNVEPEKERTSCEPVPSGSSASTSSSSSCVPASISGAGPVVNSGDGNRPNDNINEASVVVNQEAETDEVFADSSQSRGTTASENPNTSGSGNSRAASTTNPIASVNNPNDVASLTADDPVVQKANTLAKFIIDKIVHKSTSEPRDKVEEVLLRCVNLILTNHDILFSAMMRRLDIKKDTGYLTFVGVANELFENQKRLVTWSRIVALYAFGARLALHCKEKGYIDFARHIDVFLGRYAADMTGHYVKDNGGWEKLPEVFPGDQNPGDSMWKFLSWMAVTLGIATAAAFFSSSR</sequence>
<keyword evidence="4" id="KW-0053">Apoptosis</keyword>
<dbReference type="GO" id="GO:0008630">
    <property type="term" value="P:intrinsic apoptotic signaling pathway in response to DNA damage"/>
    <property type="evidence" value="ECO:0007669"/>
    <property type="project" value="TreeGrafter"/>
</dbReference>
<feature type="compositionally biased region" description="Basic and acidic residues" evidence="7">
    <location>
        <begin position="22"/>
        <end position="31"/>
    </location>
</feature>
<dbReference type="InterPro" id="IPR036834">
    <property type="entry name" value="Bcl-2-like_sf"/>
</dbReference>
<evidence type="ECO:0000256" key="5">
    <source>
        <dbReference type="ARBA" id="ARBA00022989"/>
    </source>
</evidence>
<dbReference type="PROSITE" id="PS50062">
    <property type="entry name" value="BCL2_FAMILY"/>
    <property type="match status" value="1"/>
</dbReference>
<dbReference type="AlphaFoldDB" id="A0A6A7G2Q8"/>
<feature type="compositionally biased region" description="Low complexity" evidence="7">
    <location>
        <begin position="78"/>
        <end position="101"/>
    </location>
</feature>
<feature type="domain" description="Bcl-2 Bcl-2 homology region 1-3" evidence="8">
    <location>
        <begin position="216"/>
        <end position="316"/>
    </location>
</feature>